<comment type="caution">
    <text evidence="1">The sequence shown here is derived from an EMBL/GenBank/DDBJ whole genome shotgun (WGS) entry which is preliminary data.</text>
</comment>
<dbReference type="EMBL" id="QRHW01000001">
    <property type="protein sequence ID" value="RHG11458.1"/>
    <property type="molecule type" value="Genomic_DNA"/>
</dbReference>
<dbReference type="AlphaFoldDB" id="A0A414S666"/>
<dbReference type="Proteomes" id="UP000284112">
    <property type="component" value="Unassembled WGS sequence"/>
</dbReference>
<organism evidence="1 2">
    <name type="scientific">Dorea longicatena</name>
    <dbReference type="NCBI Taxonomy" id="88431"/>
    <lineage>
        <taxon>Bacteria</taxon>
        <taxon>Bacillati</taxon>
        <taxon>Bacillota</taxon>
        <taxon>Clostridia</taxon>
        <taxon>Lachnospirales</taxon>
        <taxon>Lachnospiraceae</taxon>
        <taxon>Dorea</taxon>
    </lineage>
</organism>
<proteinExistence type="predicted"/>
<dbReference type="RefSeq" id="WP_118308976.1">
    <property type="nucleotide sequence ID" value="NZ_QRHW01000001.1"/>
</dbReference>
<evidence type="ECO:0000313" key="1">
    <source>
        <dbReference type="EMBL" id="RHG11458.1"/>
    </source>
</evidence>
<name>A0A414S666_9FIRM</name>
<sequence length="175" mass="20335">MRKKKILIIVFILLCALTGISVGHYFWKESKKMTGVEWFAEQESYVKQMETYTDSMDDIMTLYLNGTITKDDFLNHLSVKQDELMIMKGMYQKEKKAHPVRTGTHNYATKKGCEAVEKCYQAFDDLILMAEKNADDKKALAYKYIAAHETLIDHLSDYMASYETVSEQLEEIKDE</sequence>
<gene>
    <name evidence="1" type="ORF">DW641_01055</name>
</gene>
<accession>A0A414S666</accession>
<protein>
    <submittedName>
        <fullName evidence="1">Uncharacterized protein</fullName>
    </submittedName>
</protein>
<evidence type="ECO:0000313" key="2">
    <source>
        <dbReference type="Proteomes" id="UP000284112"/>
    </source>
</evidence>
<reference evidence="1 2" key="1">
    <citation type="submission" date="2018-08" db="EMBL/GenBank/DDBJ databases">
        <title>A genome reference for cultivated species of the human gut microbiota.</title>
        <authorList>
            <person name="Zou Y."/>
            <person name="Xue W."/>
            <person name="Luo G."/>
        </authorList>
    </citation>
    <scope>NUCLEOTIDE SEQUENCE [LARGE SCALE GENOMIC DNA]</scope>
    <source>
        <strain evidence="1 2">AM23-13</strain>
    </source>
</reference>